<keyword evidence="4" id="KW-1185">Reference proteome</keyword>
<proteinExistence type="predicted"/>
<feature type="region of interest" description="Disordered" evidence="2">
    <location>
        <begin position="157"/>
        <end position="210"/>
    </location>
</feature>
<organism evidence="3 4">
    <name type="scientific">Cristinia sonorae</name>
    <dbReference type="NCBI Taxonomy" id="1940300"/>
    <lineage>
        <taxon>Eukaryota</taxon>
        <taxon>Fungi</taxon>
        <taxon>Dikarya</taxon>
        <taxon>Basidiomycota</taxon>
        <taxon>Agaricomycotina</taxon>
        <taxon>Agaricomycetes</taxon>
        <taxon>Agaricomycetidae</taxon>
        <taxon>Agaricales</taxon>
        <taxon>Pleurotineae</taxon>
        <taxon>Stephanosporaceae</taxon>
        <taxon>Cristinia</taxon>
    </lineage>
</organism>
<evidence type="ECO:0000313" key="4">
    <source>
        <dbReference type="Proteomes" id="UP000813824"/>
    </source>
</evidence>
<evidence type="ECO:0000256" key="1">
    <source>
        <dbReference type="SAM" id="Coils"/>
    </source>
</evidence>
<accession>A0A8K0USS5</accession>
<name>A0A8K0USS5_9AGAR</name>
<gene>
    <name evidence="3" type="ORF">BXZ70DRAFT_924932</name>
</gene>
<dbReference type="AlphaFoldDB" id="A0A8K0USS5"/>
<feature type="compositionally biased region" description="Polar residues" evidence="2">
    <location>
        <begin position="157"/>
        <end position="180"/>
    </location>
</feature>
<sequence>MVLSKNAKKQRPAPLDTTFTAAFTIYYEGRRATEIFHAYGQGLRLHDVEKLTLLAREDLTLMKFDPKAVSMEGVRYDHKGTRTRVTWAAIKEHSYHHQLLKFYARRAWDLYKGLQDSRNIVDVSYYEWDQRVPMAALPTTHPVQPDTGTDTFRLTFSSGSAPNSPMNSKTAPLPSVSPSIVTRDLRRRPSTNDPYQATGNSAYSRSQSARLTESPIRQYTELVQSTSNILLSEPFASSSQVVPHEGSPTPALSSRISDPRLVLLSKVDDKYPKPSLASRLSPTVNPDTYPHDILASRLSPAPPLTVDRTSPVNPHQQTPLSFNREFQVIERGKSGISPSPKPLASPNDIDAASSPWSPATKRKLQDGSSSLAKRPRPDELSLNGDPELTSVSGPNLINIGETKKLLDVASWRDDKAAEIETLMRDLADVGLFEQSLETFEGLAVAAGKSPLSLALAGAFYARKELKELKEQYARESEERRRVSEENMRLKEALDREGKQLHRSERMLADFKREADGTFVVPGVLEAFERIARYTNAAMEGA</sequence>
<feature type="compositionally biased region" description="Polar residues" evidence="2">
    <location>
        <begin position="191"/>
        <end position="210"/>
    </location>
</feature>
<keyword evidence="1" id="KW-0175">Coiled coil</keyword>
<feature type="coiled-coil region" evidence="1">
    <location>
        <begin position="458"/>
        <end position="513"/>
    </location>
</feature>
<feature type="region of interest" description="Disordered" evidence="2">
    <location>
        <begin position="297"/>
        <end position="388"/>
    </location>
</feature>
<comment type="caution">
    <text evidence="3">The sequence shown here is derived from an EMBL/GenBank/DDBJ whole genome shotgun (WGS) entry which is preliminary data.</text>
</comment>
<evidence type="ECO:0000256" key="2">
    <source>
        <dbReference type="SAM" id="MobiDB-lite"/>
    </source>
</evidence>
<dbReference type="EMBL" id="JAEVFJ010000007">
    <property type="protein sequence ID" value="KAH8103299.1"/>
    <property type="molecule type" value="Genomic_DNA"/>
</dbReference>
<evidence type="ECO:0000313" key="3">
    <source>
        <dbReference type="EMBL" id="KAH8103299.1"/>
    </source>
</evidence>
<dbReference type="OrthoDB" id="3070390at2759"/>
<protein>
    <submittedName>
        <fullName evidence="3">Uncharacterized protein</fullName>
    </submittedName>
</protein>
<reference evidence="3" key="1">
    <citation type="journal article" date="2021" name="New Phytol.">
        <title>Evolutionary innovations through gain and loss of genes in the ectomycorrhizal Boletales.</title>
        <authorList>
            <person name="Wu G."/>
            <person name="Miyauchi S."/>
            <person name="Morin E."/>
            <person name="Kuo A."/>
            <person name="Drula E."/>
            <person name="Varga T."/>
            <person name="Kohler A."/>
            <person name="Feng B."/>
            <person name="Cao Y."/>
            <person name="Lipzen A."/>
            <person name="Daum C."/>
            <person name="Hundley H."/>
            <person name="Pangilinan J."/>
            <person name="Johnson J."/>
            <person name="Barry K."/>
            <person name="LaButti K."/>
            <person name="Ng V."/>
            <person name="Ahrendt S."/>
            <person name="Min B."/>
            <person name="Choi I.G."/>
            <person name="Park H."/>
            <person name="Plett J.M."/>
            <person name="Magnuson J."/>
            <person name="Spatafora J.W."/>
            <person name="Nagy L.G."/>
            <person name="Henrissat B."/>
            <person name="Grigoriev I.V."/>
            <person name="Yang Z.L."/>
            <person name="Xu J."/>
            <person name="Martin F.M."/>
        </authorList>
    </citation>
    <scope>NUCLEOTIDE SEQUENCE</scope>
    <source>
        <strain evidence="3">KKN 215</strain>
    </source>
</reference>
<dbReference type="Proteomes" id="UP000813824">
    <property type="component" value="Unassembled WGS sequence"/>
</dbReference>
<feature type="compositionally biased region" description="Polar residues" evidence="2">
    <location>
        <begin position="307"/>
        <end position="321"/>
    </location>
</feature>